<evidence type="ECO:0000313" key="2">
    <source>
        <dbReference type="Proteomes" id="UP000027238"/>
    </source>
</evidence>
<dbReference type="HOGENOM" id="CLU_980096_0_0_1"/>
<dbReference type="AlphaFoldDB" id="A0A066XEZ5"/>
<protein>
    <submittedName>
        <fullName evidence="1">Uncharacterized protein</fullName>
    </submittedName>
</protein>
<dbReference type="EMBL" id="JMSE01000964">
    <property type="protein sequence ID" value="KDN66179.1"/>
    <property type="molecule type" value="Genomic_DNA"/>
</dbReference>
<accession>A0A066XEZ5</accession>
<dbReference type="OrthoDB" id="10616383at2759"/>
<keyword evidence="2" id="KW-1185">Reference proteome</keyword>
<dbReference type="Proteomes" id="UP000027238">
    <property type="component" value="Unassembled WGS sequence"/>
</dbReference>
<organism evidence="1 2">
    <name type="scientific">Colletotrichum sublineola</name>
    <name type="common">Sorghum anthracnose fungus</name>
    <dbReference type="NCBI Taxonomy" id="1173701"/>
    <lineage>
        <taxon>Eukaryota</taxon>
        <taxon>Fungi</taxon>
        <taxon>Dikarya</taxon>
        <taxon>Ascomycota</taxon>
        <taxon>Pezizomycotina</taxon>
        <taxon>Sordariomycetes</taxon>
        <taxon>Hypocreomycetidae</taxon>
        <taxon>Glomerellales</taxon>
        <taxon>Glomerellaceae</taxon>
        <taxon>Colletotrichum</taxon>
        <taxon>Colletotrichum graminicola species complex</taxon>
    </lineage>
</organism>
<gene>
    <name evidence="1" type="ORF">CSUB01_04720</name>
</gene>
<evidence type="ECO:0000313" key="1">
    <source>
        <dbReference type="EMBL" id="KDN66179.1"/>
    </source>
</evidence>
<sequence>MDKANVSGVEVTTACELKYDSDGLPDNLFLDFDLVILRCRGRRSSHTTAQQMCRSLGRDPVFPPLFAFIPYLHAHFPPKMAIKTHFISPSQLIPPRIISYDHGLTSVFVCDQQLRTLFLSASNNDDSQTLRASYRQLSWWLSWVCEEFQPDTLIGTTKKSNAIDFESFERFLNPQDLLHECISEQDAAVNINAHLLHPVHHLLSGVNLPEPLSKIRPTWEATLKPLDITYENEKGVHTSLEIRPDIVYALKRPDEDLNFGRGEPNGTSRAFAIMEFKRKGLLKF</sequence>
<reference evidence="2" key="1">
    <citation type="journal article" date="2014" name="Genome Announc.">
        <title>Draft genome sequence of Colletotrichum sublineola, a destructive pathogen of cultivated sorghum.</title>
        <authorList>
            <person name="Baroncelli R."/>
            <person name="Sanz-Martin J.M."/>
            <person name="Rech G.E."/>
            <person name="Sukno S.A."/>
            <person name="Thon M.R."/>
        </authorList>
    </citation>
    <scope>NUCLEOTIDE SEQUENCE [LARGE SCALE GENOMIC DNA]</scope>
    <source>
        <strain evidence="2">TX430BB</strain>
    </source>
</reference>
<comment type="caution">
    <text evidence="1">The sequence shown here is derived from an EMBL/GenBank/DDBJ whole genome shotgun (WGS) entry which is preliminary data.</text>
</comment>
<name>A0A066XEZ5_COLSU</name>
<proteinExistence type="predicted"/>